<dbReference type="SMART" id="SM00530">
    <property type="entry name" value="HTH_XRE"/>
    <property type="match status" value="1"/>
</dbReference>
<name>A0A1M5VHE6_9BACI</name>
<dbReference type="OrthoDB" id="1859224at2"/>
<dbReference type="EMBL" id="FQXD01000012">
    <property type="protein sequence ID" value="SHH74657.1"/>
    <property type="molecule type" value="Genomic_DNA"/>
</dbReference>
<dbReference type="InterPro" id="IPR010982">
    <property type="entry name" value="Lambda_DNA-bd_dom_sf"/>
</dbReference>
<organism evidence="2 3">
    <name type="scientific">Virgibacillus chiguensis</name>
    <dbReference type="NCBI Taxonomy" id="411959"/>
    <lineage>
        <taxon>Bacteria</taxon>
        <taxon>Bacillati</taxon>
        <taxon>Bacillota</taxon>
        <taxon>Bacilli</taxon>
        <taxon>Bacillales</taxon>
        <taxon>Bacillaceae</taxon>
        <taxon>Virgibacillus</taxon>
    </lineage>
</organism>
<keyword evidence="2" id="KW-0238">DNA-binding</keyword>
<dbReference type="Pfam" id="PF01381">
    <property type="entry name" value="HTH_3"/>
    <property type="match status" value="1"/>
</dbReference>
<dbReference type="AlphaFoldDB" id="A0A1M5VHE6"/>
<reference evidence="3" key="1">
    <citation type="submission" date="2016-11" db="EMBL/GenBank/DDBJ databases">
        <authorList>
            <person name="Varghese N."/>
            <person name="Submissions S."/>
        </authorList>
    </citation>
    <scope>NUCLEOTIDE SEQUENCE [LARGE SCALE GENOMIC DNA]</scope>
    <source>
        <strain evidence="3">CGMCC 1.6496</strain>
    </source>
</reference>
<dbReference type="RefSeq" id="WP_073010635.1">
    <property type="nucleotide sequence ID" value="NZ_FQXD01000012.1"/>
</dbReference>
<sequence>MKNKLLEERRKLLGYSHQDVANKVNIDRSYYTKIENGFTPSVKVAKNLGQLMEFDWTIFFTKNSVKNAQKQAI</sequence>
<evidence type="ECO:0000313" key="2">
    <source>
        <dbReference type="EMBL" id="SHH74657.1"/>
    </source>
</evidence>
<dbReference type="SUPFAM" id="SSF47413">
    <property type="entry name" value="lambda repressor-like DNA-binding domains"/>
    <property type="match status" value="1"/>
</dbReference>
<protein>
    <submittedName>
        <fullName evidence="2">DNA-binding transcriptional regulator, XRE-family HTH domain</fullName>
    </submittedName>
</protein>
<accession>A0A1M5VHE6</accession>
<dbReference type="Proteomes" id="UP000184079">
    <property type="component" value="Unassembled WGS sequence"/>
</dbReference>
<keyword evidence="3" id="KW-1185">Reference proteome</keyword>
<dbReference type="PROSITE" id="PS50943">
    <property type="entry name" value="HTH_CROC1"/>
    <property type="match status" value="1"/>
</dbReference>
<evidence type="ECO:0000313" key="3">
    <source>
        <dbReference type="Proteomes" id="UP000184079"/>
    </source>
</evidence>
<proteinExistence type="predicted"/>
<dbReference type="CDD" id="cd00093">
    <property type="entry name" value="HTH_XRE"/>
    <property type="match status" value="1"/>
</dbReference>
<dbReference type="Gene3D" id="1.10.260.40">
    <property type="entry name" value="lambda repressor-like DNA-binding domains"/>
    <property type="match status" value="1"/>
</dbReference>
<feature type="domain" description="HTH cro/C1-type" evidence="1">
    <location>
        <begin position="6"/>
        <end position="59"/>
    </location>
</feature>
<evidence type="ECO:0000259" key="1">
    <source>
        <dbReference type="PROSITE" id="PS50943"/>
    </source>
</evidence>
<gene>
    <name evidence="2" type="ORF">SAMN05421807_112122</name>
</gene>
<dbReference type="InterPro" id="IPR001387">
    <property type="entry name" value="Cro/C1-type_HTH"/>
</dbReference>
<dbReference type="GO" id="GO:0003677">
    <property type="term" value="F:DNA binding"/>
    <property type="evidence" value="ECO:0007669"/>
    <property type="project" value="UniProtKB-KW"/>
</dbReference>